<accession>A0A9Q1BGL7</accession>
<keyword evidence="6" id="KW-1185">Reference proteome</keyword>
<protein>
    <submittedName>
        <fullName evidence="5">Heat shock protein 26</fullName>
    </submittedName>
</protein>
<dbReference type="PANTHER" id="PTHR45640">
    <property type="entry name" value="HEAT SHOCK PROTEIN HSP-12.2-RELATED"/>
    <property type="match status" value="1"/>
</dbReference>
<name>A0A9Q1BGL7_HOLLE</name>
<organism evidence="5 6">
    <name type="scientific">Holothuria leucospilota</name>
    <name type="common">Black long sea cucumber</name>
    <name type="synonym">Mertensiothuria leucospilota</name>
    <dbReference type="NCBI Taxonomy" id="206669"/>
    <lineage>
        <taxon>Eukaryota</taxon>
        <taxon>Metazoa</taxon>
        <taxon>Echinodermata</taxon>
        <taxon>Eleutherozoa</taxon>
        <taxon>Echinozoa</taxon>
        <taxon>Holothuroidea</taxon>
        <taxon>Aspidochirotacea</taxon>
        <taxon>Aspidochirotida</taxon>
        <taxon>Holothuriidae</taxon>
        <taxon>Holothuria</taxon>
    </lineage>
</organism>
<dbReference type="GO" id="GO:0051082">
    <property type="term" value="F:unfolded protein binding"/>
    <property type="evidence" value="ECO:0007669"/>
    <property type="project" value="TreeGrafter"/>
</dbReference>
<reference evidence="5" key="1">
    <citation type="submission" date="2021-10" db="EMBL/GenBank/DDBJ databases">
        <title>Tropical sea cucumber genome reveals ecological adaptation and Cuvierian tubules defense mechanism.</title>
        <authorList>
            <person name="Chen T."/>
        </authorList>
    </citation>
    <scope>NUCLEOTIDE SEQUENCE</scope>
    <source>
        <strain evidence="5">Nanhai2018</strain>
        <tissue evidence="5">Muscle</tissue>
    </source>
</reference>
<feature type="compositionally biased region" description="Basic and acidic residues" evidence="3">
    <location>
        <begin position="76"/>
        <end position="100"/>
    </location>
</feature>
<feature type="region of interest" description="Disordered" evidence="3">
    <location>
        <begin position="195"/>
        <end position="261"/>
    </location>
</feature>
<dbReference type="PRINTS" id="PR00299">
    <property type="entry name" value="ACRYSTALLIN"/>
</dbReference>
<keyword evidence="5" id="KW-0346">Stress response</keyword>
<dbReference type="InterPro" id="IPR002068">
    <property type="entry name" value="A-crystallin/Hsp20_dom"/>
</dbReference>
<proteinExistence type="inferred from homology"/>
<feature type="region of interest" description="Disordered" evidence="3">
    <location>
        <begin position="76"/>
        <end position="112"/>
    </location>
</feature>
<dbReference type="PROSITE" id="PS01031">
    <property type="entry name" value="SHSP"/>
    <property type="match status" value="1"/>
</dbReference>
<dbReference type="GO" id="GO:0009408">
    <property type="term" value="P:response to heat"/>
    <property type="evidence" value="ECO:0007669"/>
    <property type="project" value="TreeGrafter"/>
</dbReference>
<dbReference type="InterPro" id="IPR008978">
    <property type="entry name" value="HSP20-like_chaperone"/>
</dbReference>
<feature type="domain" description="SHSP" evidence="4">
    <location>
        <begin position="95"/>
        <end position="204"/>
    </location>
</feature>
<dbReference type="Pfam" id="PF00011">
    <property type="entry name" value="HSP20"/>
    <property type="match status" value="1"/>
</dbReference>
<feature type="compositionally biased region" description="Polar residues" evidence="3">
    <location>
        <begin position="245"/>
        <end position="254"/>
    </location>
</feature>
<dbReference type="AlphaFoldDB" id="A0A9Q1BGL7"/>
<dbReference type="Proteomes" id="UP001152320">
    <property type="component" value="Chromosome 17"/>
</dbReference>
<dbReference type="EMBL" id="JAIZAY010000017">
    <property type="protein sequence ID" value="KAJ8025790.1"/>
    <property type="molecule type" value="Genomic_DNA"/>
</dbReference>
<dbReference type="InterPro" id="IPR001436">
    <property type="entry name" value="Alpha-crystallin/sHSP_animal"/>
</dbReference>
<dbReference type="GO" id="GO:0005737">
    <property type="term" value="C:cytoplasm"/>
    <property type="evidence" value="ECO:0007669"/>
    <property type="project" value="TreeGrafter"/>
</dbReference>
<evidence type="ECO:0000313" key="6">
    <source>
        <dbReference type="Proteomes" id="UP001152320"/>
    </source>
</evidence>
<dbReference type="SUPFAM" id="SSF49764">
    <property type="entry name" value="HSP20-like chaperones"/>
    <property type="match status" value="1"/>
</dbReference>
<dbReference type="OrthoDB" id="1431247at2759"/>
<evidence type="ECO:0000256" key="2">
    <source>
        <dbReference type="RuleBase" id="RU003616"/>
    </source>
</evidence>
<sequence length="261" mass="29430">MASLVIVPANEALFPRATRCCSCPGGFRYSPIRRRNQFPCRWSPAAHSLSRLFDRVDERDCENLWGPTLLLHLRERRSGEKESNGSNADTDKQQSEKTEENVPPTENKTPDKFSVSVELGDAFEPSEVSVKLVGRCLNIEGKHEETGDDGHFSCRQFTRSFYLPDDVDIENLTSALSKEGVLSVEAPRLKLKEKESEERNIAIQQTSPETVEEKKSDEAKDSNEEQNENVEAGKSEQVERKERTSSQPEPQTAEASRENSE</sequence>
<dbReference type="Gene3D" id="2.60.40.790">
    <property type="match status" value="1"/>
</dbReference>
<dbReference type="CDD" id="cd06526">
    <property type="entry name" value="metazoan_ACD"/>
    <property type="match status" value="1"/>
</dbReference>
<evidence type="ECO:0000256" key="1">
    <source>
        <dbReference type="PROSITE-ProRule" id="PRU00285"/>
    </source>
</evidence>
<comment type="caution">
    <text evidence="5">The sequence shown here is derived from an EMBL/GenBank/DDBJ whole genome shotgun (WGS) entry which is preliminary data.</text>
</comment>
<comment type="similarity">
    <text evidence="1 2">Belongs to the small heat shock protein (HSP20) family.</text>
</comment>
<feature type="compositionally biased region" description="Basic and acidic residues" evidence="3">
    <location>
        <begin position="231"/>
        <end position="244"/>
    </location>
</feature>
<evidence type="ECO:0000259" key="4">
    <source>
        <dbReference type="PROSITE" id="PS01031"/>
    </source>
</evidence>
<dbReference type="GO" id="GO:0005634">
    <property type="term" value="C:nucleus"/>
    <property type="evidence" value="ECO:0007669"/>
    <property type="project" value="TreeGrafter"/>
</dbReference>
<dbReference type="GO" id="GO:0042026">
    <property type="term" value="P:protein refolding"/>
    <property type="evidence" value="ECO:0007669"/>
    <property type="project" value="TreeGrafter"/>
</dbReference>
<gene>
    <name evidence="5" type="ORF">HOLleu_33440</name>
</gene>
<dbReference type="PANTHER" id="PTHR45640:SF26">
    <property type="entry name" value="RE23625P"/>
    <property type="match status" value="1"/>
</dbReference>
<feature type="compositionally biased region" description="Basic and acidic residues" evidence="3">
    <location>
        <begin position="211"/>
        <end position="223"/>
    </location>
</feature>
<evidence type="ECO:0000256" key="3">
    <source>
        <dbReference type="SAM" id="MobiDB-lite"/>
    </source>
</evidence>
<evidence type="ECO:0000313" key="5">
    <source>
        <dbReference type="EMBL" id="KAJ8025790.1"/>
    </source>
</evidence>